<reference evidence="11 13" key="1">
    <citation type="submission" date="2014-03" db="EMBL/GenBank/DDBJ databases">
        <title>Complete genome sequence of a deeply braunched marine Bacteroidia bacterium Draconibacterium orientale type strain FH5T.</title>
        <authorList>
            <person name="Li X."/>
            <person name="Wang X."/>
            <person name="Xie Z."/>
            <person name="Du Z."/>
            <person name="Chen G."/>
        </authorList>
    </citation>
    <scope>NUCLEOTIDE SEQUENCE [LARGE SCALE GENOMIC DNA]</scope>
    <source>
        <strain evidence="11 13">FH5</strain>
    </source>
</reference>
<evidence type="ECO:0000313" key="13">
    <source>
        <dbReference type="Proteomes" id="UP000023772"/>
    </source>
</evidence>
<evidence type="ECO:0000256" key="6">
    <source>
        <dbReference type="ARBA" id="ARBA00022679"/>
    </source>
</evidence>
<gene>
    <name evidence="11" type="ORF">FH5T_21970</name>
    <name evidence="12" type="ORF">SAMN05444285_14126</name>
</gene>
<name>X5DJR6_9BACT</name>
<evidence type="ECO:0000256" key="7">
    <source>
        <dbReference type="ARBA" id="ARBA00023277"/>
    </source>
</evidence>
<proteinExistence type="inferred from homology"/>
<dbReference type="NCBIfam" id="NF011079">
    <property type="entry name" value="PRK14508.1-2"/>
    <property type="match status" value="1"/>
</dbReference>
<sequence length="492" mass="57233">MTTRKSGILLHITSLPGQEGVGTLGKEAYAFVDFLKESGQKLWQILPLGPVGAGNSPYQCYSAFAGNPMLIDLELLLDEQLLNVDDLKTVPVFKKSKVEFAKVSEWKNVHLKKAFQQFQKNKFDRFRDEYFHFLDEHGWWLNDYALFISARNYFGGLHWSEWDRGIKFREPEALKSLSERLEQQIAFEKFVQFMFFRQWHRLKNYANEKGIQIVGDVPLYVSGDSSDVWTNTDIFLLDDELNPTEVGGVPPDYFSETGQLWGNPVFDWQRLKEREYDWWMARLHFNLNMFNRVRIDHFRGLESFWSVAADEETAINGKWLPAHGYEMLSLIKSQIGVLPFIAEDLGIITTEVDHLRERFNLPGMKVLQFAFTTDAANKDLPHNYERNYVVYSGTHDNNTTLGWLNAVDAEEKELLEKYVSKENAAKQLMEMALASVADTAILPMQDVLELDEKSRMNTPGTPNGNWEWRFQWKQLKAGQKKFLKETTEKYNR</sequence>
<keyword evidence="13" id="KW-1185">Reference proteome</keyword>
<dbReference type="NCBIfam" id="TIGR00217">
    <property type="entry name" value="malQ"/>
    <property type="match status" value="1"/>
</dbReference>
<dbReference type="HOGENOM" id="CLU_014132_1_0_10"/>
<dbReference type="KEGG" id="dori:FH5T_21970"/>
<reference evidence="12 14" key="2">
    <citation type="submission" date="2016-10" db="EMBL/GenBank/DDBJ databases">
        <authorList>
            <person name="de Groot N.N."/>
        </authorList>
    </citation>
    <scope>NUCLEOTIDE SEQUENCE [LARGE SCALE GENOMIC DNA]</scope>
    <source>
        <strain evidence="12 14">DSM 25947</strain>
    </source>
</reference>
<dbReference type="GO" id="GO:0005975">
    <property type="term" value="P:carbohydrate metabolic process"/>
    <property type="evidence" value="ECO:0007669"/>
    <property type="project" value="InterPro"/>
</dbReference>
<comment type="similarity">
    <text evidence="2 10">Belongs to the disproportionating enzyme family.</text>
</comment>
<dbReference type="EMBL" id="FOHT01000041">
    <property type="protein sequence ID" value="SEU08381.1"/>
    <property type="molecule type" value="Genomic_DNA"/>
</dbReference>
<organism evidence="12 14">
    <name type="scientific">Draconibacterium orientale</name>
    <dbReference type="NCBI Taxonomy" id="1168034"/>
    <lineage>
        <taxon>Bacteria</taxon>
        <taxon>Pseudomonadati</taxon>
        <taxon>Bacteroidota</taxon>
        <taxon>Bacteroidia</taxon>
        <taxon>Marinilabiliales</taxon>
        <taxon>Prolixibacteraceae</taxon>
        <taxon>Draconibacterium</taxon>
    </lineage>
</organism>
<dbReference type="Proteomes" id="UP000181981">
    <property type="component" value="Unassembled WGS sequence"/>
</dbReference>
<dbReference type="InterPro" id="IPR003385">
    <property type="entry name" value="Glyco_hydro_77"/>
</dbReference>
<dbReference type="EMBL" id="CP007451">
    <property type="protein sequence ID" value="AHW61384.1"/>
    <property type="molecule type" value="Genomic_DNA"/>
</dbReference>
<keyword evidence="6 10" id="KW-0808">Transferase</keyword>
<protein>
    <recommendedName>
        <fullName evidence="4 10">4-alpha-glucanotransferase</fullName>
        <ecNumber evidence="3 10">2.4.1.25</ecNumber>
    </recommendedName>
    <alternativeName>
        <fullName evidence="8 10">Amylomaltase</fullName>
    </alternativeName>
    <alternativeName>
        <fullName evidence="9 10">Disproportionating enzyme</fullName>
    </alternativeName>
</protein>
<evidence type="ECO:0000313" key="11">
    <source>
        <dbReference type="EMBL" id="AHW61384.1"/>
    </source>
</evidence>
<dbReference type="PANTHER" id="PTHR32438">
    <property type="entry name" value="4-ALPHA-GLUCANOTRANSFERASE DPE1, CHLOROPLASTIC/AMYLOPLASTIC"/>
    <property type="match status" value="1"/>
</dbReference>
<dbReference type="SUPFAM" id="SSF51445">
    <property type="entry name" value="(Trans)glycosidases"/>
    <property type="match status" value="1"/>
</dbReference>
<evidence type="ECO:0000313" key="14">
    <source>
        <dbReference type="Proteomes" id="UP000181981"/>
    </source>
</evidence>
<dbReference type="RefSeq" id="WP_038563302.1">
    <property type="nucleotide sequence ID" value="NZ_FOHT01000041.1"/>
</dbReference>
<dbReference type="eggNOG" id="COG1640">
    <property type="taxonomic scope" value="Bacteria"/>
</dbReference>
<evidence type="ECO:0000256" key="1">
    <source>
        <dbReference type="ARBA" id="ARBA00000439"/>
    </source>
</evidence>
<evidence type="ECO:0000313" key="12">
    <source>
        <dbReference type="EMBL" id="SEU08381.1"/>
    </source>
</evidence>
<evidence type="ECO:0000256" key="9">
    <source>
        <dbReference type="ARBA" id="ARBA00031501"/>
    </source>
</evidence>
<comment type="catalytic activity">
    <reaction evidence="1 10">
        <text>Transfers a segment of a (1-&gt;4)-alpha-D-glucan to a new position in an acceptor, which may be glucose or a (1-&gt;4)-alpha-D-glucan.</text>
        <dbReference type="EC" id="2.4.1.25"/>
    </reaction>
</comment>
<dbReference type="EC" id="2.4.1.25" evidence="3 10"/>
<dbReference type="PANTHER" id="PTHR32438:SF5">
    <property type="entry name" value="4-ALPHA-GLUCANOTRANSFERASE DPE1, CHLOROPLASTIC_AMYLOPLASTIC"/>
    <property type="match status" value="1"/>
</dbReference>
<dbReference type="Gene3D" id="3.20.20.80">
    <property type="entry name" value="Glycosidases"/>
    <property type="match status" value="1"/>
</dbReference>
<dbReference type="GO" id="GO:0004134">
    <property type="term" value="F:4-alpha-glucanotransferase activity"/>
    <property type="evidence" value="ECO:0007669"/>
    <property type="project" value="UniProtKB-EC"/>
</dbReference>
<dbReference type="Pfam" id="PF02446">
    <property type="entry name" value="Glyco_hydro_77"/>
    <property type="match status" value="1"/>
</dbReference>
<dbReference type="STRING" id="1168034.FH5T_21970"/>
<evidence type="ECO:0000256" key="8">
    <source>
        <dbReference type="ARBA" id="ARBA00031423"/>
    </source>
</evidence>
<dbReference type="OrthoDB" id="9811841at2"/>
<evidence type="ECO:0000256" key="2">
    <source>
        <dbReference type="ARBA" id="ARBA00005684"/>
    </source>
</evidence>
<dbReference type="AlphaFoldDB" id="X5DJR6"/>
<evidence type="ECO:0000256" key="3">
    <source>
        <dbReference type="ARBA" id="ARBA00012560"/>
    </source>
</evidence>
<dbReference type="Proteomes" id="UP000023772">
    <property type="component" value="Chromosome"/>
</dbReference>
<evidence type="ECO:0000256" key="4">
    <source>
        <dbReference type="ARBA" id="ARBA00020295"/>
    </source>
</evidence>
<keyword evidence="5 10" id="KW-0328">Glycosyltransferase</keyword>
<evidence type="ECO:0000256" key="10">
    <source>
        <dbReference type="RuleBase" id="RU361207"/>
    </source>
</evidence>
<keyword evidence="7 10" id="KW-0119">Carbohydrate metabolism</keyword>
<accession>X5DJR6</accession>
<dbReference type="NCBIfam" id="NF011080">
    <property type="entry name" value="PRK14508.1-3"/>
    <property type="match status" value="1"/>
</dbReference>
<evidence type="ECO:0000256" key="5">
    <source>
        <dbReference type="ARBA" id="ARBA00022676"/>
    </source>
</evidence>
<dbReference type="InterPro" id="IPR017853">
    <property type="entry name" value="GH"/>
</dbReference>